<dbReference type="Proteomes" id="UP001279734">
    <property type="component" value="Unassembled WGS sequence"/>
</dbReference>
<gene>
    <name evidence="1" type="ORF">Nepgr_021868</name>
</gene>
<protein>
    <submittedName>
        <fullName evidence="1">Uncharacterized protein</fullName>
    </submittedName>
</protein>
<sequence length="108" mass="12393">MDSVSESRFLVFFMEAASDLLPTERFRQKQYAGAAISHRRNRPLPRFSGAAFVFHKTQRCGFRLHCLKATLLLIFFAAHFWHPKPSPLSSVILRPYDPIHGPIVRILG</sequence>
<organism evidence="1 2">
    <name type="scientific">Nepenthes gracilis</name>
    <name type="common">Slender pitcher plant</name>
    <dbReference type="NCBI Taxonomy" id="150966"/>
    <lineage>
        <taxon>Eukaryota</taxon>
        <taxon>Viridiplantae</taxon>
        <taxon>Streptophyta</taxon>
        <taxon>Embryophyta</taxon>
        <taxon>Tracheophyta</taxon>
        <taxon>Spermatophyta</taxon>
        <taxon>Magnoliopsida</taxon>
        <taxon>eudicotyledons</taxon>
        <taxon>Gunneridae</taxon>
        <taxon>Pentapetalae</taxon>
        <taxon>Caryophyllales</taxon>
        <taxon>Nepenthaceae</taxon>
        <taxon>Nepenthes</taxon>
    </lineage>
</organism>
<proteinExistence type="predicted"/>
<name>A0AAD3T0T3_NEPGR</name>
<evidence type="ECO:0000313" key="2">
    <source>
        <dbReference type="Proteomes" id="UP001279734"/>
    </source>
</evidence>
<comment type="caution">
    <text evidence="1">The sequence shown here is derived from an EMBL/GenBank/DDBJ whole genome shotgun (WGS) entry which is preliminary data.</text>
</comment>
<keyword evidence="2" id="KW-1185">Reference proteome</keyword>
<accession>A0AAD3T0T3</accession>
<dbReference type="EMBL" id="BSYO01000021">
    <property type="protein sequence ID" value="GMH20027.1"/>
    <property type="molecule type" value="Genomic_DNA"/>
</dbReference>
<reference evidence="1" key="1">
    <citation type="submission" date="2023-05" db="EMBL/GenBank/DDBJ databases">
        <title>Nepenthes gracilis genome sequencing.</title>
        <authorList>
            <person name="Fukushima K."/>
        </authorList>
    </citation>
    <scope>NUCLEOTIDE SEQUENCE</scope>
    <source>
        <strain evidence="1">SING2019-196</strain>
    </source>
</reference>
<dbReference type="AlphaFoldDB" id="A0AAD3T0T3"/>
<evidence type="ECO:0000313" key="1">
    <source>
        <dbReference type="EMBL" id="GMH20027.1"/>
    </source>
</evidence>